<dbReference type="OrthoDB" id="5987290at2759"/>
<evidence type="ECO:0008006" key="3">
    <source>
        <dbReference type="Google" id="ProtNLM"/>
    </source>
</evidence>
<protein>
    <recommendedName>
        <fullName evidence="3">Reverse transcriptase domain-containing protein</fullName>
    </recommendedName>
</protein>
<keyword evidence="2" id="KW-1185">Reference proteome</keyword>
<dbReference type="Proteomes" id="UP000507470">
    <property type="component" value="Unassembled WGS sequence"/>
</dbReference>
<evidence type="ECO:0000313" key="1">
    <source>
        <dbReference type="EMBL" id="CAC5365293.1"/>
    </source>
</evidence>
<name>A0A6J8ADB0_MYTCO</name>
<evidence type="ECO:0000313" key="2">
    <source>
        <dbReference type="Proteomes" id="UP000507470"/>
    </source>
</evidence>
<accession>A0A6J8ADB0</accession>
<dbReference type="PANTHER" id="PTHR47510">
    <property type="entry name" value="REVERSE TRANSCRIPTASE DOMAIN-CONTAINING PROTEIN"/>
    <property type="match status" value="1"/>
</dbReference>
<dbReference type="AlphaFoldDB" id="A0A6J8ADB0"/>
<reference evidence="1 2" key="1">
    <citation type="submission" date="2020-06" db="EMBL/GenBank/DDBJ databases">
        <authorList>
            <person name="Li R."/>
            <person name="Bekaert M."/>
        </authorList>
    </citation>
    <scope>NUCLEOTIDE SEQUENCE [LARGE SCALE GENOMIC DNA]</scope>
    <source>
        <strain evidence="2">wild</strain>
    </source>
</reference>
<dbReference type="EMBL" id="CACVKT020001114">
    <property type="protein sequence ID" value="CAC5365293.1"/>
    <property type="molecule type" value="Genomic_DNA"/>
</dbReference>
<organism evidence="1 2">
    <name type="scientific">Mytilus coruscus</name>
    <name type="common">Sea mussel</name>
    <dbReference type="NCBI Taxonomy" id="42192"/>
    <lineage>
        <taxon>Eukaryota</taxon>
        <taxon>Metazoa</taxon>
        <taxon>Spiralia</taxon>
        <taxon>Lophotrochozoa</taxon>
        <taxon>Mollusca</taxon>
        <taxon>Bivalvia</taxon>
        <taxon>Autobranchia</taxon>
        <taxon>Pteriomorphia</taxon>
        <taxon>Mytilida</taxon>
        <taxon>Mytiloidea</taxon>
        <taxon>Mytilidae</taxon>
        <taxon>Mytilinae</taxon>
        <taxon>Mytilus</taxon>
    </lineage>
</organism>
<dbReference type="PANTHER" id="PTHR47510:SF3">
    <property type="entry name" value="ENDO_EXONUCLEASE_PHOSPHATASE DOMAIN-CONTAINING PROTEIN"/>
    <property type="match status" value="1"/>
</dbReference>
<gene>
    <name evidence="1" type="ORF">MCOR_6031</name>
</gene>
<sequence>MNVNSLRHKTDLIYTELGNCDVIGVTETKLDYKTQSSLINIITLIEINFSTTREKAYSKTVYYDFDSGDYASATRHLQDIDWNSHFQNYNDINELYHILNSKVYHVMDKYIPKKVVLVRPRDKPWISADIKRKIRKRNRAHKKATPRNLESDWIKYRQLRNEVVDAVRQAKRQYLIQLHNSLVDKLVPPGKWWQIAKNTTTSSPIKLNGEILVHSIEKATAFNEVFCFVSTFDTEPDLPQVPQLTSRELSDILVSEQYVIDHFQILNIDKLAGPDKLPPKFLTAIFPSLVIFNYVVK</sequence>
<proteinExistence type="predicted"/>